<keyword evidence="1" id="KW-0050">Antiport</keyword>
<dbReference type="PROSITE" id="PS00018">
    <property type="entry name" value="EF_HAND_1"/>
    <property type="match status" value="3"/>
</dbReference>
<evidence type="ECO:0000256" key="2">
    <source>
        <dbReference type="ARBA" id="ARBA00022837"/>
    </source>
</evidence>
<keyword evidence="7" id="KW-1185">Reference proteome</keyword>
<dbReference type="PROSITE" id="PS50222">
    <property type="entry name" value="EF_HAND_2"/>
    <property type="match status" value="4"/>
</dbReference>
<dbReference type="GO" id="GO:0005509">
    <property type="term" value="F:calcium ion binding"/>
    <property type="evidence" value="ECO:0007669"/>
    <property type="project" value="InterPro"/>
</dbReference>
<dbReference type="Gene3D" id="1.10.238.10">
    <property type="entry name" value="EF-hand"/>
    <property type="match status" value="2"/>
</dbReference>
<feature type="domain" description="EF-hand" evidence="5">
    <location>
        <begin position="218"/>
        <end position="253"/>
    </location>
</feature>
<evidence type="ECO:0000256" key="3">
    <source>
        <dbReference type="ARBA" id="ARBA00023065"/>
    </source>
</evidence>
<dbReference type="InterPro" id="IPR011992">
    <property type="entry name" value="EF-hand-dom_pair"/>
</dbReference>
<keyword evidence="4" id="KW-1133">Transmembrane helix</keyword>
<dbReference type="PANTHER" id="PTHR31503">
    <property type="entry name" value="VACUOLAR CALCIUM ION TRANSPORTER"/>
    <property type="match status" value="1"/>
</dbReference>
<evidence type="ECO:0000256" key="1">
    <source>
        <dbReference type="ARBA" id="ARBA00022449"/>
    </source>
</evidence>
<dbReference type="GO" id="GO:0016020">
    <property type="term" value="C:membrane"/>
    <property type="evidence" value="ECO:0007669"/>
    <property type="project" value="InterPro"/>
</dbReference>
<keyword evidence="4" id="KW-0812">Transmembrane</keyword>
<dbReference type="SMART" id="SM00054">
    <property type="entry name" value="EFh"/>
    <property type="match status" value="4"/>
</dbReference>
<gene>
    <name evidence="6" type="ORF">FPE_LOCUS3621</name>
</gene>
<dbReference type="Pfam" id="PF13499">
    <property type="entry name" value="EF-hand_7"/>
    <property type="match status" value="2"/>
</dbReference>
<dbReference type="InterPro" id="IPR002048">
    <property type="entry name" value="EF_hand_dom"/>
</dbReference>
<evidence type="ECO:0000313" key="6">
    <source>
        <dbReference type="EMBL" id="CAI9756191.1"/>
    </source>
</evidence>
<reference evidence="6" key="1">
    <citation type="submission" date="2023-05" db="EMBL/GenBank/DDBJ databases">
        <authorList>
            <person name="Huff M."/>
        </authorList>
    </citation>
    <scope>NUCLEOTIDE SEQUENCE</scope>
</reference>
<dbReference type="PANTHER" id="PTHR31503:SF85">
    <property type="entry name" value="CALCIUM-BINDING EF-HAND FAMILY PROTEIN"/>
    <property type="match status" value="1"/>
</dbReference>
<dbReference type="InterPro" id="IPR018247">
    <property type="entry name" value="EF_Hand_1_Ca_BS"/>
</dbReference>
<organism evidence="6 7">
    <name type="scientific">Fraxinus pennsylvanica</name>
    <dbReference type="NCBI Taxonomy" id="56036"/>
    <lineage>
        <taxon>Eukaryota</taxon>
        <taxon>Viridiplantae</taxon>
        <taxon>Streptophyta</taxon>
        <taxon>Embryophyta</taxon>
        <taxon>Tracheophyta</taxon>
        <taxon>Spermatophyta</taxon>
        <taxon>Magnoliopsida</taxon>
        <taxon>eudicotyledons</taxon>
        <taxon>Gunneridae</taxon>
        <taxon>Pentapetalae</taxon>
        <taxon>asterids</taxon>
        <taxon>lamiids</taxon>
        <taxon>Lamiales</taxon>
        <taxon>Oleaceae</taxon>
        <taxon>Oleeae</taxon>
        <taxon>Fraxinus</taxon>
    </lineage>
</organism>
<feature type="domain" description="EF-hand" evidence="5">
    <location>
        <begin position="177"/>
        <end position="212"/>
    </location>
</feature>
<protein>
    <recommendedName>
        <fullName evidence="5">EF-hand domain-containing protein</fullName>
    </recommendedName>
</protein>
<accession>A0AAD2DLY5</accession>
<feature type="transmembrane region" description="Helical" evidence="4">
    <location>
        <begin position="20"/>
        <end position="41"/>
    </location>
</feature>
<proteinExistence type="predicted"/>
<keyword evidence="2" id="KW-0106">Calcium</keyword>
<evidence type="ECO:0000256" key="4">
    <source>
        <dbReference type="SAM" id="Phobius"/>
    </source>
</evidence>
<feature type="domain" description="EF-hand" evidence="5">
    <location>
        <begin position="82"/>
        <end position="117"/>
    </location>
</feature>
<dbReference type="Proteomes" id="UP000834106">
    <property type="component" value="Chromosome 2"/>
</dbReference>
<dbReference type="SUPFAM" id="SSF47473">
    <property type="entry name" value="EF-hand"/>
    <property type="match status" value="1"/>
</dbReference>
<name>A0AAD2DLY5_9LAMI</name>
<feature type="transmembrane region" description="Helical" evidence="4">
    <location>
        <begin position="317"/>
        <end position="335"/>
    </location>
</feature>
<evidence type="ECO:0000313" key="7">
    <source>
        <dbReference type="Proteomes" id="UP000834106"/>
    </source>
</evidence>
<keyword evidence="4" id="KW-0472">Membrane</keyword>
<dbReference type="InterPro" id="IPR004713">
    <property type="entry name" value="CaH_exchang"/>
</dbReference>
<dbReference type="GO" id="GO:0006874">
    <property type="term" value="P:intracellular calcium ion homeostasis"/>
    <property type="evidence" value="ECO:0007669"/>
    <property type="project" value="TreeGrafter"/>
</dbReference>
<dbReference type="CDD" id="cd00051">
    <property type="entry name" value="EFh"/>
    <property type="match status" value="2"/>
</dbReference>
<dbReference type="AlphaFoldDB" id="A0AAD2DLY5"/>
<feature type="transmembrane region" description="Helical" evidence="4">
    <location>
        <begin position="282"/>
        <end position="305"/>
    </location>
</feature>
<dbReference type="GO" id="GO:0015369">
    <property type="term" value="F:calcium:proton antiporter activity"/>
    <property type="evidence" value="ECO:0007669"/>
    <property type="project" value="TreeGrafter"/>
</dbReference>
<feature type="domain" description="EF-hand" evidence="5">
    <location>
        <begin position="123"/>
        <end position="158"/>
    </location>
</feature>
<dbReference type="EMBL" id="OU503037">
    <property type="protein sequence ID" value="CAI9756191.1"/>
    <property type="molecule type" value="Genomic_DNA"/>
</dbReference>
<evidence type="ECO:0000259" key="5">
    <source>
        <dbReference type="PROSITE" id="PS50222"/>
    </source>
</evidence>
<sequence>MLLSLIPYIIVQLVDIFNTSHIVLLIALIVSVAYLLLNFIYQIVDPWMQILSSDYLQYEILRNAFLQHVERRGKLVDDDRNPISALIKIVFDETDRDGDKYIIRLELEKLFNKILLEMSDDAIKKKVVAETVEVFDSDNDNKINESEFAEACVKLAESTDFISRELSDKASFLIHEILKLLILIIFRQYDTDNNNKISRNELGQIISKVQFGNLKPEDVDHVVNIFFYHFDTDRNNTIDKEEFVHVLERWLDEASLVAKCSDKTKSVDEFDKIVREKVVPGYSFLDIVKCILKIVLGIVILTFVGGPLTTSILQLSYAMRVPSFSISFVIVPLAMNTRTLIEAIFPVSKKTERTASLTFSEIYSGVVMNNLSATPLGTAAAGELRLPMCIVARTLIIPAPSGDCRGWWRQRARSNV</sequence>
<keyword evidence="1" id="KW-0813">Transport</keyword>
<keyword evidence="3" id="KW-0406">Ion transport</keyword>